<gene>
    <name evidence="2" type="ORF">V6575_15675</name>
</gene>
<evidence type="ECO:0000313" key="2">
    <source>
        <dbReference type="EMBL" id="MEJ8475535.1"/>
    </source>
</evidence>
<keyword evidence="1" id="KW-0812">Transmembrane</keyword>
<protein>
    <recommendedName>
        <fullName evidence="4">Transmembrane protein</fullName>
    </recommendedName>
</protein>
<sequence length="232" mass="25774">MIPIELPRSSGVKPIHFTILAASITALTLVYLIYLSARWTGYWQNDVIWVSDPATNFVQVNGSKFAVPAGLMRNPAHGLSRLARHQTMSSLKLDVAWPAMTGFKRDGTTPTQSQKIQIEISASTDGETMRDRLKPVYKRLARGPEADGPAGLKILTLSSPVALKTDQVVFEPDRPNGFIARCLKTKNQQALCTREIRLSDGLLVTYQFAQGLLASWGRLDRRVDQLVKSLRQ</sequence>
<keyword evidence="3" id="KW-1185">Reference proteome</keyword>
<keyword evidence="1" id="KW-0472">Membrane</keyword>
<evidence type="ECO:0008006" key="4">
    <source>
        <dbReference type="Google" id="ProtNLM"/>
    </source>
</evidence>
<keyword evidence="1" id="KW-1133">Transmembrane helix</keyword>
<evidence type="ECO:0000313" key="3">
    <source>
        <dbReference type="Proteomes" id="UP001385499"/>
    </source>
</evidence>
<evidence type="ECO:0000256" key="1">
    <source>
        <dbReference type="SAM" id="Phobius"/>
    </source>
</evidence>
<comment type="caution">
    <text evidence="2">The sequence shown here is derived from an EMBL/GenBank/DDBJ whole genome shotgun (WGS) entry which is preliminary data.</text>
</comment>
<dbReference type="EMBL" id="JBAKIA010000011">
    <property type="protein sequence ID" value="MEJ8475535.1"/>
    <property type="molecule type" value="Genomic_DNA"/>
</dbReference>
<organism evidence="2 3">
    <name type="scientific">Roseibium algae</name>
    <dbReference type="NCBI Taxonomy" id="3123038"/>
    <lineage>
        <taxon>Bacteria</taxon>
        <taxon>Pseudomonadati</taxon>
        <taxon>Pseudomonadota</taxon>
        <taxon>Alphaproteobacteria</taxon>
        <taxon>Hyphomicrobiales</taxon>
        <taxon>Stappiaceae</taxon>
        <taxon>Roseibium</taxon>
    </lineage>
</organism>
<name>A0ABU8TMX9_9HYPH</name>
<reference evidence="2 3" key="1">
    <citation type="submission" date="2024-02" db="EMBL/GenBank/DDBJ databases">
        <title>Roseibium algae sp. nov., isolated from marine alga (Grateloupia sp.), showing potential in myo-inositol conversion.</title>
        <authorList>
            <person name="Wang Y."/>
        </authorList>
    </citation>
    <scope>NUCLEOTIDE SEQUENCE [LARGE SCALE GENOMIC DNA]</scope>
    <source>
        <strain evidence="2 3">H3510</strain>
    </source>
</reference>
<dbReference type="Proteomes" id="UP001385499">
    <property type="component" value="Unassembled WGS sequence"/>
</dbReference>
<proteinExistence type="predicted"/>
<accession>A0ABU8TMX9</accession>
<feature type="transmembrane region" description="Helical" evidence="1">
    <location>
        <begin position="15"/>
        <end position="34"/>
    </location>
</feature>
<dbReference type="RefSeq" id="WP_340275651.1">
    <property type="nucleotide sequence ID" value="NZ_JBAKIA010000011.1"/>
</dbReference>